<protein>
    <submittedName>
        <fullName evidence="2">Uncharacterized protein</fullName>
    </submittedName>
</protein>
<proteinExistence type="predicted"/>
<evidence type="ECO:0000313" key="2">
    <source>
        <dbReference type="EMBL" id="QCC50537.1"/>
    </source>
</evidence>
<accession>A0A4D6HCT6</accession>
<name>A0A4D6HCT6_9EURY</name>
<feature type="region of interest" description="Disordered" evidence="1">
    <location>
        <begin position="1"/>
        <end position="61"/>
    </location>
</feature>
<dbReference type="EMBL" id="CP031310">
    <property type="protein sequence ID" value="QCC50537.1"/>
    <property type="molecule type" value="Genomic_DNA"/>
</dbReference>
<dbReference type="AlphaFoldDB" id="A0A4D6HCT6"/>
<evidence type="ECO:0000256" key="1">
    <source>
        <dbReference type="SAM" id="MobiDB-lite"/>
    </source>
</evidence>
<dbReference type="Proteomes" id="UP000296706">
    <property type="component" value="Chromosome"/>
</dbReference>
<dbReference type="STRING" id="1457250.GCA_000755225_03195"/>
<keyword evidence="3" id="KW-1185">Reference proteome</keyword>
<sequence length="61" mass="6878">MSTNPTMTQYRAETTPADPTPEPEPPMRRSPVSRTAPRTFEPTNTGTLPPMFETEAEQQDR</sequence>
<evidence type="ECO:0000313" key="3">
    <source>
        <dbReference type="Proteomes" id="UP000296706"/>
    </source>
</evidence>
<feature type="compositionally biased region" description="Polar residues" evidence="1">
    <location>
        <begin position="1"/>
        <end position="11"/>
    </location>
</feature>
<gene>
    <name evidence="2" type="ORF">DV733_04455</name>
</gene>
<organism evidence="2 3">
    <name type="scientific">Halapricum salinum</name>
    <dbReference type="NCBI Taxonomy" id="1457250"/>
    <lineage>
        <taxon>Archaea</taxon>
        <taxon>Methanobacteriati</taxon>
        <taxon>Methanobacteriota</taxon>
        <taxon>Stenosarchaea group</taxon>
        <taxon>Halobacteria</taxon>
        <taxon>Halobacteriales</taxon>
        <taxon>Haloarculaceae</taxon>
        <taxon>Halapricum</taxon>
    </lineage>
</organism>
<dbReference type="KEGG" id="hsn:DV733_04455"/>
<reference evidence="2 3" key="1">
    <citation type="journal article" date="2019" name="Nat. Commun.">
        <title>A new type of DNA phosphorothioation-based antiviral system in archaea.</title>
        <authorList>
            <person name="Xiong L."/>
            <person name="Liu S."/>
            <person name="Chen S."/>
            <person name="Xiao Y."/>
            <person name="Zhu B."/>
            <person name="Gao Y."/>
            <person name="Zhang Y."/>
            <person name="Chen B."/>
            <person name="Luo J."/>
            <person name="Deng Z."/>
            <person name="Chen X."/>
            <person name="Wang L."/>
            <person name="Chen S."/>
        </authorList>
    </citation>
    <scope>NUCLEOTIDE SEQUENCE [LARGE SCALE GENOMIC DNA]</scope>
    <source>
        <strain evidence="2 3">CBA1105</strain>
    </source>
</reference>